<evidence type="ECO:0000256" key="1">
    <source>
        <dbReference type="SAM" id="Phobius"/>
    </source>
</evidence>
<dbReference type="EMBL" id="GEGO01004824">
    <property type="protein sequence ID" value="JAR90580.1"/>
    <property type="molecule type" value="Transcribed_RNA"/>
</dbReference>
<organism evidence="2">
    <name type="scientific">Ixodes ricinus</name>
    <name type="common">Common tick</name>
    <name type="synonym">Acarus ricinus</name>
    <dbReference type="NCBI Taxonomy" id="34613"/>
    <lineage>
        <taxon>Eukaryota</taxon>
        <taxon>Metazoa</taxon>
        <taxon>Ecdysozoa</taxon>
        <taxon>Arthropoda</taxon>
        <taxon>Chelicerata</taxon>
        <taxon>Arachnida</taxon>
        <taxon>Acari</taxon>
        <taxon>Parasitiformes</taxon>
        <taxon>Ixodida</taxon>
        <taxon>Ixodoidea</taxon>
        <taxon>Ixodidae</taxon>
        <taxon>Ixodinae</taxon>
        <taxon>Ixodes</taxon>
    </lineage>
</organism>
<name>A0A147BIH2_IXORI</name>
<protein>
    <submittedName>
        <fullName evidence="2">Uncharacterized protein</fullName>
    </submittedName>
</protein>
<evidence type="ECO:0000313" key="2">
    <source>
        <dbReference type="EMBL" id="JAR90580.1"/>
    </source>
</evidence>
<feature type="transmembrane region" description="Helical" evidence="1">
    <location>
        <begin position="6"/>
        <end position="22"/>
    </location>
</feature>
<dbReference type="AlphaFoldDB" id="A0A147BIH2"/>
<keyword evidence="1" id="KW-0472">Membrane</keyword>
<sequence length="68" mass="7949">MSRVADWSTVVISVIIFVFWLRRTPRFIFSRSILMLIPNVQRSQVSCTINCCTFKCSIRRLMTLPVPL</sequence>
<keyword evidence="1" id="KW-1133">Transmembrane helix</keyword>
<keyword evidence="1" id="KW-0812">Transmembrane</keyword>
<proteinExistence type="predicted"/>
<accession>A0A147BIH2</accession>
<reference evidence="2" key="1">
    <citation type="journal article" date="2018" name="PLoS Negl. Trop. Dis.">
        <title>Sialome diversity of ticks revealed by RNAseq of single tick salivary glands.</title>
        <authorList>
            <person name="Perner J."/>
            <person name="Kropackova S."/>
            <person name="Kopacek P."/>
            <person name="Ribeiro J.M."/>
        </authorList>
    </citation>
    <scope>NUCLEOTIDE SEQUENCE</scope>
    <source>
        <strain evidence="2">Siblings of single egg batch collected in Ceske Budejovice</strain>
        <tissue evidence="2">Salivary glands</tissue>
    </source>
</reference>